<gene>
    <name evidence="7" type="primary">sppA</name>
    <name evidence="7" type="ORF">QWZ14_20765</name>
</gene>
<organism evidence="7 8">
    <name type="scientific">Paeniroseomonas aquatica</name>
    <dbReference type="NCBI Taxonomy" id="373043"/>
    <lineage>
        <taxon>Bacteria</taxon>
        <taxon>Pseudomonadati</taxon>
        <taxon>Pseudomonadota</taxon>
        <taxon>Alphaproteobacteria</taxon>
        <taxon>Acetobacterales</taxon>
        <taxon>Acetobacteraceae</taxon>
        <taxon>Paeniroseomonas</taxon>
    </lineage>
</organism>
<keyword evidence="5" id="KW-0472">Membrane</keyword>
<reference evidence="8" key="1">
    <citation type="journal article" date="2019" name="Int. J. Syst. Evol. Microbiol.">
        <title>The Global Catalogue of Microorganisms (GCM) 10K type strain sequencing project: providing services to taxonomists for standard genome sequencing and annotation.</title>
        <authorList>
            <consortium name="The Broad Institute Genomics Platform"/>
            <consortium name="The Broad Institute Genome Sequencing Center for Infectious Disease"/>
            <person name="Wu L."/>
            <person name="Ma J."/>
        </authorList>
    </citation>
    <scope>NUCLEOTIDE SEQUENCE [LARGE SCALE GENOMIC DNA]</scope>
    <source>
        <strain evidence="8">CECT 7131</strain>
    </source>
</reference>
<evidence type="ECO:0000259" key="6">
    <source>
        <dbReference type="Pfam" id="PF01343"/>
    </source>
</evidence>
<dbReference type="RefSeq" id="WP_290318771.1">
    <property type="nucleotide sequence ID" value="NZ_JAUFPN010000182.1"/>
</dbReference>
<evidence type="ECO:0000313" key="8">
    <source>
        <dbReference type="Proteomes" id="UP001529369"/>
    </source>
</evidence>
<dbReference type="PANTHER" id="PTHR42987">
    <property type="entry name" value="PEPTIDASE S49"/>
    <property type="match status" value="1"/>
</dbReference>
<comment type="similarity">
    <text evidence="1">Belongs to the peptidase S49 family.</text>
</comment>
<dbReference type="InterPro" id="IPR029045">
    <property type="entry name" value="ClpP/crotonase-like_dom_sf"/>
</dbReference>
<proteinExistence type="inferred from homology"/>
<keyword evidence="4" id="KW-0720">Serine protease</keyword>
<keyword evidence="5" id="KW-1133">Transmembrane helix</keyword>
<dbReference type="EMBL" id="JAUFPN010000182">
    <property type="protein sequence ID" value="MDN3566816.1"/>
    <property type="molecule type" value="Genomic_DNA"/>
</dbReference>
<evidence type="ECO:0000313" key="7">
    <source>
        <dbReference type="EMBL" id="MDN3566816.1"/>
    </source>
</evidence>
<dbReference type="InterPro" id="IPR047272">
    <property type="entry name" value="S49_SppA_C"/>
</dbReference>
<protein>
    <submittedName>
        <fullName evidence="7">Signal peptide peptidase SppA</fullName>
    </submittedName>
</protein>
<feature type="domain" description="Peptidase S49" evidence="6">
    <location>
        <begin position="106"/>
        <end position="256"/>
    </location>
</feature>
<evidence type="ECO:0000256" key="4">
    <source>
        <dbReference type="ARBA" id="ARBA00022825"/>
    </source>
</evidence>
<dbReference type="PANTHER" id="PTHR42987:SF6">
    <property type="entry name" value="PROTEINASE IV"/>
    <property type="match status" value="1"/>
</dbReference>
<dbReference type="Gene3D" id="3.90.226.10">
    <property type="entry name" value="2-enoyl-CoA Hydratase, Chain A, domain 1"/>
    <property type="match status" value="1"/>
</dbReference>
<dbReference type="InterPro" id="IPR004635">
    <property type="entry name" value="Pept_S49_SppA"/>
</dbReference>
<evidence type="ECO:0000256" key="3">
    <source>
        <dbReference type="ARBA" id="ARBA00022801"/>
    </source>
</evidence>
<dbReference type="CDD" id="cd07023">
    <property type="entry name" value="S49_Sppa_N_C"/>
    <property type="match status" value="1"/>
</dbReference>
<keyword evidence="5" id="KW-0812">Transmembrane</keyword>
<dbReference type="InterPro" id="IPR002142">
    <property type="entry name" value="Peptidase_S49"/>
</dbReference>
<dbReference type="Pfam" id="PF01343">
    <property type="entry name" value="Peptidase_S49"/>
    <property type="match status" value="1"/>
</dbReference>
<evidence type="ECO:0000256" key="5">
    <source>
        <dbReference type="SAM" id="Phobius"/>
    </source>
</evidence>
<name>A0ABT8AB33_9PROT</name>
<comment type="caution">
    <text evidence="7">The sequence shown here is derived from an EMBL/GenBank/DDBJ whole genome shotgun (WGS) entry which is preliminary data.</text>
</comment>
<dbReference type="SUPFAM" id="SSF52096">
    <property type="entry name" value="ClpP/crotonase"/>
    <property type="match status" value="1"/>
</dbReference>
<keyword evidence="3" id="KW-0378">Hydrolase</keyword>
<evidence type="ECO:0000256" key="1">
    <source>
        <dbReference type="ARBA" id="ARBA00008683"/>
    </source>
</evidence>
<dbReference type="Gene3D" id="6.20.330.10">
    <property type="match status" value="1"/>
</dbReference>
<evidence type="ECO:0000256" key="2">
    <source>
        <dbReference type="ARBA" id="ARBA00022670"/>
    </source>
</evidence>
<keyword evidence="2" id="KW-0645">Protease</keyword>
<accession>A0ABT8AB33</accession>
<sequence length="309" mass="32607">MGLETDLLIDRRRLKRRLALWRGFAVLLVAGAAMLWLARSSEIPGLGAGHVTRLTVDGFISDDRKLHEAIDKLGKDGSVRAVLVAIDSPGGSVGGGEALHAALTRLRATKPVVAVMRGTAASAGYMTAVAAERIFARESTITGSIGVILQTVDPSELLARLGVRGEALVSGPLKDQPNPFHPLSPEGRAALQGVIGDMYAQFVGKVVAGRRLPEAEVRALADGRVFTGRQALAAGLVDAIGGEPEARAWQAAEKQVPESLPVQDLDIRGTAQRLLGASLGAFVKTLISEWVGVDGFNLLWQLPPQASVR</sequence>
<dbReference type="NCBIfam" id="TIGR00706">
    <property type="entry name" value="SppA_dom"/>
    <property type="match status" value="1"/>
</dbReference>
<dbReference type="Proteomes" id="UP001529369">
    <property type="component" value="Unassembled WGS sequence"/>
</dbReference>
<keyword evidence="8" id="KW-1185">Reference proteome</keyword>
<feature type="transmembrane region" description="Helical" evidence="5">
    <location>
        <begin position="20"/>
        <end position="38"/>
    </location>
</feature>